<keyword evidence="1" id="KW-0694">RNA-binding</keyword>
<feature type="chain" id="PRO_5032589962" evidence="2">
    <location>
        <begin position="23"/>
        <end position="316"/>
    </location>
</feature>
<evidence type="ECO:0000313" key="4">
    <source>
        <dbReference type="EMBL" id="CAF1925061.1"/>
    </source>
</evidence>
<feature type="signal peptide" evidence="2">
    <location>
        <begin position="1"/>
        <end position="22"/>
    </location>
</feature>
<dbReference type="InterPro" id="IPR004088">
    <property type="entry name" value="KH_dom_type_1"/>
</dbReference>
<keyword evidence="2" id="KW-0732">Signal</keyword>
<proteinExistence type="predicted"/>
<feature type="domain" description="K Homology" evidence="3">
    <location>
        <begin position="239"/>
        <end position="284"/>
    </location>
</feature>
<dbReference type="Gene3D" id="3.30.310.210">
    <property type="match status" value="1"/>
</dbReference>
<evidence type="ECO:0000256" key="1">
    <source>
        <dbReference type="PROSITE-ProRule" id="PRU00117"/>
    </source>
</evidence>
<dbReference type="Proteomes" id="UP001295469">
    <property type="component" value="Chromosome C05"/>
</dbReference>
<name>A0A816KPG9_BRANA</name>
<protein>
    <submittedName>
        <fullName evidence="4">(rape) hypothetical protein</fullName>
    </submittedName>
</protein>
<organism evidence="4">
    <name type="scientific">Brassica napus</name>
    <name type="common">Rape</name>
    <dbReference type="NCBI Taxonomy" id="3708"/>
    <lineage>
        <taxon>Eukaryota</taxon>
        <taxon>Viridiplantae</taxon>
        <taxon>Streptophyta</taxon>
        <taxon>Embryophyta</taxon>
        <taxon>Tracheophyta</taxon>
        <taxon>Spermatophyta</taxon>
        <taxon>Magnoliopsida</taxon>
        <taxon>eudicotyledons</taxon>
        <taxon>Gunneridae</taxon>
        <taxon>Pentapetalae</taxon>
        <taxon>rosids</taxon>
        <taxon>malvids</taxon>
        <taxon>Brassicales</taxon>
        <taxon>Brassicaceae</taxon>
        <taxon>Brassiceae</taxon>
        <taxon>Brassica</taxon>
    </lineage>
</organism>
<dbReference type="SUPFAM" id="SSF54791">
    <property type="entry name" value="Eukaryotic type KH-domain (KH-domain type I)"/>
    <property type="match status" value="1"/>
</dbReference>
<dbReference type="PROSITE" id="PS50084">
    <property type="entry name" value="KH_TYPE_1"/>
    <property type="match status" value="1"/>
</dbReference>
<dbReference type="GO" id="GO:0003723">
    <property type="term" value="F:RNA binding"/>
    <property type="evidence" value="ECO:0007669"/>
    <property type="project" value="UniProtKB-UniRule"/>
</dbReference>
<reference evidence="4" key="1">
    <citation type="submission" date="2021-01" db="EMBL/GenBank/DDBJ databases">
        <authorList>
            <consortium name="Genoscope - CEA"/>
            <person name="William W."/>
        </authorList>
    </citation>
    <scope>NUCLEOTIDE SEQUENCE</scope>
</reference>
<evidence type="ECO:0000259" key="3">
    <source>
        <dbReference type="Pfam" id="PF00013"/>
    </source>
</evidence>
<dbReference type="EMBL" id="HG994369">
    <property type="protein sequence ID" value="CAF1925061.1"/>
    <property type="molecule type" value="Genomic_DNA"/>
</dbReference>
<gene>
    <name evidence="4" type="ORF">DARMORV10_C05P10250.1</name>
</gene>
<dbReference type="AlphaFoldDB" id="A0A816KPG9"/>
<dbReference type="Pfam" id="PF00013">
    <property type="entry name" value="KH_1"/>
    <property type="match status" value="1"/>
</dbReference>
<dbReference type="InterPro" id="IPR036612">
    <property type="entry name" value="KH_dom_type_1_sf"/>
</dbReference>
<sequence>MINRGTVMVSLVGIFLVHLLHGFILPPGNSTGGRLLIIENRRSLSYMPYGPVSPSSANRNKLSLPRCLLCFFSSFLDDSSSQRKVDQSTPLHLCAMNPSIMGSFRISPSDFLYISIFLKIVYTITIEICDEFQPQFHCFRRFYLEAIKRNCGASSAEPIKRTGQFGVSSAVPIKHYHPLRCQACFFVIFISQSIQSPLRNINSPFGFHGAVNLSSDSNKRFVYDVGAYNSDDDKADQNVGTVIGKGGEIVRNLQLKADLNSALRPVEIIGNLASIEKAKKLINEVIAQVGVIISRGDYQEHADKVESTDSGCPFYL</sequence>
<accession>A0A816KPG9</accession>
<evidence type="ECO:0000256" key="2">
    <source>
        <dbReference type="SAM" id="SignalP"/>
    </source>
</evidence>